<organism evidence="2 3">
    <name type="scientific">Vigna unguiculata</name>
    <name type="common">Cowpea</name>
    <dbReference type="NCBI Taxonomy" id="3917"/>
    <lineage>
        <taxon>Eukaryota</taxon>
        <taxon>Viridiplantae</taxon>
        <taxon>Streptophyta</taxon>
        <taxon>Embryophyta</taxon>
        <taxon>Tracheophyta</taxon>
        <taxon>Spermatophyta</taxon>
        <taxon>Magnoliopsida</taxon>
        <taxon>eudicotyledons</taxon>
        <taxon>Gunneridae</taxon>
        <taxon>Pentapetalae</taxon>
        <taxon>rosids</taxon>
        <taxon>fabids</taxon>
        <taxon>Fabales</taxon>
        <taxon>Fabaceae</taxon>
        <taxon>Papilionoideae</taxon>
        <taxon>50 kb inversion clade</taxon>
        <taxon>NPAAA clade</taxon>
        <taxon>indigoferoid/millettioid clade</taxon>
        <taxon>Phaseoleae</taxon>
        <taxon>Vigna</taxon>
    </lineage>
</organism>
<dbReference type="Proteomes" id="UP000501690">
    <property type="component" value="Linkage Group LG1"/>
</dbReference>
<gene>
    <name evidence="2" type="ORF">DEO72_LG1g2954</name>
</gene>
<keyword evidence="3" id="KW-1185">Reference proteome</keyword>
<evidence type="ECO:0000313" key="2">
    <source>
        <dbReference type="EMBL" id="QCD79315.1"/>
    </source>
</evidence>
<feature type="region of interest" description="Disordered" evidence="1">
    <location>
        <begin position="22"/>
        <end position="41"/>
    </location>
</feature>
<accession>A0A4D6KRZ1</accession>
<evidence type="ECO:0000256" key="1">
    <source>
        <dbReference type="SAM" id="MobiDB-lite"/>
    </source>
</evidence>
<sequence length="288" mass="32621">MVVVAVAAELTRKVLLGPRLSPGSGVRSAFSSGNGGCARGSRRPVTVVLPLKDRVWRLRIRAWCCHERCHKEEGAAAFVFANAGEVPAARARRGCSHGFRRELEWWLIQARTPTSAMTKMVARRSQRECSGGRRWASRRDCARRWWFAWKRRLSEVGNPARLCEKVVVRVEEAGRRRGSDGRRRRWQLQSVAVAEWVGAEEREGKIRVRVCVGKEMMMWQTLIGDLSSLEARSTWWYVSPTRRFYCSSIGILDSVGDIYKAYGDASKVGLLVFLELWLDTYPLSCGSG</sequence>
<dbReference type="AlphaFoldDB" id="A0A4D6KRZ1"/>
<dbReference type="EMBL" id="CP039345">
    <property type="protein sequence ID" value="QCD79315.1"/>
    <property type="molecule type" value="Genomic_DNA"/>
</dbReference>
<protein>
    <submittedName>
        <fullName evidence="2">Uncharacterized protein</fullName>
    </submittedName>
</protein>
<name>A0A4D6KRZ1_VIGUN</name>
<evidence type="ECO:0000313" key="3">
    <source>
        <dbReference type="Proteomes" id="UP000501690"/>
    </source>
</evidence>
<proteinExistence type="predicted"/>
<reference evidence="2 3" key="1">
    <citation type="submission" date="2019-04" db="EMBL/GenBank/DDBJ databases">
        <title>An improved genome assembly and genetic linkage map for asparagus bean, Vigna unguiculata ssp. sesquipedialis.</title>
        <authorList>
            <person name="Xia Q."/>
            <person name="Zhang R."/>
            <person name="Dong Y."/>
        </authorList>
    </citation>
    <scope>NUCLEOTIDE SEQUENCE [LARGE SCALE GENOMIC DNA]</scope>
    <source>
        <tissue evidence="2">Leaf</tissue>
    </source>
</reference>